<keyword evidence="5" id="KW-0560">Oxidoreductase</keyword>
<evidence type="ECO:0000313" key="10">
    <source>
        <dbReference type="EMBL" id="KAK9792682.1"/>
    </source>
</evidence>
<dbReference type="SUPFAM" id="SSF48264">
    <property type="entry name" value="Cytochrome P450"/>
    <property type="match status" value="1"/>
</dbReference>
<evidence type="ECO:0000256" key="4">
    <source>
        <dbReference type="ARBA" id="ARBA00022723"/>
    </source>
</evidence>
<dbReference type="InterPro" id="IPR036396">
    <property type="entry name" value="Cyt_P450_sf"/>
</dbReference>
<dbReference type="GO" id="GO:0004497">
    <property type="term" value="F:monooxygenase activity"/>
    <property type="evidence" value="ECO:0007669"/>
    <property type="project" value="UniProtKB-KW"/>
</dbReference>
<feature type="binding site" description="axial binding residue" evidence="8">
    <location>
        <position position="473"/>
    </location>
    <ligand>
        <name>heme</name>
        <dbReference type="ChEBI" id="CHEBI:30413"/>
    </ligand>
    <ligandPart>
        <name>Fe</name>
        <dbReference type="ChEBI" id="CHEBI:18248"/>
    </ligandPart>
</feature>
<keyword evidence="11" id="KW-1185">Reference proteome</keyword>
<keyword evidence="7" id="KW-0503">Monooxygenase</keyword>
<name>A0AAW1NS40_9CHLO</name>
<dbReference type="InterPro" id="IPR002401">
    <property type="entry name" value="Cyt_P450_E_grp-I"/>
</dbReference>
<dbReference type="PRINTS" id="PR00463">
    <property type="entry name" value="EP450I"/>
</dbReference>
<evidence type="ECO:0000256" key="9">
    <source>
        <dbReference type="SAM" id="MobiDB-lite"/>
    </source>
</evidence>
<accession>A0AAW1NS40</accession>
<keyword evidence="6 8" id="KW-0408">Iron</keyword>
<dbReference type="PANTHER" id="PTHR24286">
    <property type="entry name" value="CYTOCHROME P450 26"/>
    <property type="match status" value="1"/>
</dbReference>
<dbReference type="Pfam" id="PF00067">
    <property type="entry name" value="p450"/>
    <property type="match status" value="1"/>
</dbReference>
<sequence>MLRGTVTPLGPCLAPSPSLHRPIRAAQPTRCTSTPVQPAQDIVQTKHRRRHTRGGNLSVEDLPLPTGDWTARIPVVGETFHYINDAADWCNSRVGRHGPVFKTSLFGYDGYCISSFDLIEEVYEGIHHSTVQFQLDAFQELMAGPLTQMTYEKDAHVKIRRQFGSALSVDAVATYLPAIENLARTYTAKWAKQDTIDLELAIRDITMDFSSDLVVGLGLDQARKADLKHHFSNFTKNLNTFNVDLPGTPLRTAKNAKREVLAAIRDEVISVREKALAGDFGDKGSRTTLQNYIQGKLRDYNEVDEIDSLSIVVLNLLVAGYDTSAWSMLSLFAFVLQAPQRIRDKLKEEQDAVVAKHGDKLDRYAMADMKYADAVVKEALRLKGPVPLLMKRAKTDLALNGQRIPEGSVLFLSILTALHSDTQTIKDGPNKGAKVPRHMDIYDLEYSFKPERWLDPATTPTNHGQFAGGMHSCLGAPLYTAEAKVLLAILARHYRFDLVSGPVQWQPAGTIRPLEPIEVRLRPLAAK</sequence>
<comment type="cofactor">
    <cofactor evidence="1 8">
        <name>heme</name>
        <dbReference type="ChEBI" id="CHEBI:30413"/>
    </cofactor>
</comment>
<evidence type="ECO:0000256" key="8">
    <source>
        <dbReference type="PIRSR" id="PIRSR602401-1"/>
    </source>
</evidence>
<evidence type="ECO:0000256" key="2">
    <source>
        <dbReference type="ARBA" id="ARBA00010617"/>
    </source>
</evidence>
<dbReference type="InterPro" id="IPR001128">
    <property type="entry name" value="Cyt_P450"/>
</dbReference>
<evidence type="ECO:0000256" key="7">
    <source>
        <dbReference type="ARBA" id="ARBA00023033"/>
    </source>
</evidence>
<evidence type="ECO:0000313" key="11">
    <source>
        <dbReference type="Proteomes" id="UP001465755"/>
    </source>
</evidence>
<reference evidence="10 11" key="1">
    <citation type="journal article" date="2024" name="Nat. Commun.">
        <title>Phylogenomics reveals the evolutionary origins of lichenization in chlorophyte algae.</title>
        <authorList>
            <person name="Puginier C."/>
            <person name="Libourel C."/>
            <person name="Otte J."/>
            <person name="Skaloud P."/>
            <person name="Haon M."/>
            <person name="Grisel S."/>
            <person name="Petersen M."/>
            <person name="Berrin J.G."/>
            <person name="Delaux P.M."/>
            <person name="Dal Grande F."/>
            <person name="Keller J."/>
        </authorList>
    </citation>
    <scope>NUCLEOTIDE SEQUENCE [LARGE SCALE GENOMIC DNA]</scope>
    <source>
        <strain evidence="10 11">SAG 2036</strain>
    </source>
</reference>
<dbReference type="Proteomes" id="UP001465755">
    <property type="component" value="Unassembled WGS sequence"/>
</dbReference>
<proteinExistence type="inferred from homology"/>
<evidence type="ECO:0000256" key="1">
    <source>
        <dbReference type="ARBA" id="ARBA00001971"/>
    </source>
</evidence>
<evidence type="ECO:0008006" key="12">
    <source>
        <dbReference type="Google" id="ProtNLM"/>
    </source>
</evidence>
<organism evidence="10 11">
    <name type="scientific">Symbiochloris irregularis</name>
    <dbReference type="NCBI Taxonomy" id="706552"/>
    <lineage>
        <taxon>Eukaryota</taxon>
        <taxon>Viridiplantae</taxon>
        <taxon>Chlorophyta</taxon>
        <taxon>core chlorophytes</taxon>
        <taxon>Trebouxiophyceae</taxon>
        <taxon>Trebouxiales</taxon>
        <taxon>Trebouxiaceae</taxon>
        <taxon>Symbiochloris</taxon>
    </lineage>
</organism>
<gene>
    <name evidence="10" type="ORF">WJX73_010093</name>
</gene>
<evidence type="ECO:0000256" key="6">
    <source>
        <dbReference type="ARBA" id="ARBA00023004"/>
    </source>
</evidence>
<dbReference type="GO" id="GO:0005506">
    <property type="term" value="F:iron ion binding"/>
    <property type="evidence" value="ECO:0007669"/>
    <property type="project" value="InterPro"/>
</dbReference>
<dbReference type="EMBL" id="JALJOQ010000161">
    <property type="protein sequence ID" value="KAK9792682.1"/>
    <property type="molecule type" value="Genomic_DNA"/>
</dbReference>
<dbReference type="GO" id="GO:0016125">
    <property type="term" value="P:sterol metabolic process"/>
    <property type="evidence" value="ECO:0007669"/>
    <property type="project" value="TreeGrafter"/>
</dbReference>
<comment type="similarity">
    <text evidence="2">Belongs to the cytochrome P450 family.</text>
</comment>
<feature type="region of interest" description="Disordered" evidence="9">
    <location>
        <begin position="27"/>
        <end position="59"/>
    </location>
</feature>
<evidence type="ECO:0000256" key="3">
    <source>
        <dbReference type="ARBA" id="ARBA00022617"/>
    </source>
</evidence>
<dbReference type="Gene3D" id="1.10.630.10">
    <property type="entry name" value="Cytochrome P450"/>
    <property type="match status" value="1"/>
</dbReference>
<keyword evidence="4 8" id="KW-0479">Metal-binding</keyword>
<dbReference type="AlphaFoldDB" id="A0AAW1NS40"/>
<dbReference type="GO" id="GO:0016705">
    <property type="term" value="F:oxidoreductase activity, acting on paired donors, with incorporation or reduction of molecular oxygen"/>
    <property type="evidence" value="ECO:0007669"/>
    <property type="project" value="InterPro"/>
</dbReference>
<keyword evidence="3 8" id="KW-0349">Heme</keyword>
<comment type="caution">
    <text evidence="10">The sequence shown here is derived from an EMBL/GenBank/DDBJ whole genome shotgun (WGS) entry which is preliminary data.</text>
</comment>
<evidence type="ECO:0000256" key="5">
    <source>
        <dbReference type="ARBA" id="ARBA00023002"/>
    </source>
</evidence>
<protein>
    <recommendedName>
        <fullName evidence="12">Cytochrome P450</fullName>
    </recommendedName>
</protein>
<dbReference type="GO" id="GO:0020037">
    <property type="term" value="F:heme binding"/>
    <property type="evidence" value="ECO:0007669"/>
    <property type="project" value="InterPro"/>
</dbReference>
<dbReference type="PANTHER" id="PTHR24286:SF24">
    <property type="entry name" value="LANOSTEROL 14-ALPHA DEMETHYLASE"/>
    <property type="match status" value="1"/>
</dbReference>